<comment type="caution">
    <text evidence="3">The sequence shown here is derived from an EMBL/GenBank/DDBJ whole genome shotgun (WGS) entry which is preliminary data.</text>
</comment>
<gene>
    <name evidence="3" type="ORF">AFUS01_LOCUS43531</name>
</gene>
<feature type="region of interest" description="Disordered" evidence="1">
    <location>
        <begin position="98"/>
        <end position="134"/>
    </location>
</feature>
<keyword evidence="4" id="KW-1185">Reference proteome</keyword>
<name>A0A8J2LL64_9HEXA</name>
<evidence type="ECO:0000313" key="3">
    <source>
        <dbReference type="EMBL" id="CAG7833978.1"/>
    </source>
</evidence>
<accession>A0A8J2LL64</accession>
<dbReference type="AlphaFoldDB" id="A0A8J2LL64"/>
<evidence type="ECO:0000313" key="4">
    <source>
        <dbReference type="Proteomes" id="UP000708208"/>
    </source>
</evidence>
<organism evidence="3 4">
    <name type="scientific">Allacma fusca</name>
    <dbReference type="NCBI Taxonomy" id="39272"/>
    <lineage>
        <taxon>Eukaryota</taxon>
        <taxon>Metazoa</taxon>
        <taxon>Ecdysozoa</taxon>
        <taxon>Arthropoda</taxon>
        <taxon>Hexapoda</taxon>
        <taxon>Collembola</taxon>
        <taxon>Symphypleona</taxon>
        <taxon>Sminthuridae</taxon>
        <taxon>Allacma</taxon>
    </lineage>
</organism>
<dbReference type="EMBL" id="CAJVCH010570073">
    <property type="protein sequence ID" value="CAG7833978.1"/>
    <property type="molecule type" value="Genomic_DNA"/>
</dbReference>
<feature type="signal peptide" evidence="2">
    <location>
        <begin position="1"/>
        <end position="22"/>
    </location>
</feature>
<dbReference type="Proteomes" id="UP000708208">
    <property type="component" value="Unassembled WGS sequence"/>
</dbReference>
<protein>
    <submittedName>
        <fullName evidence="3">Uncharacterized protein</fullName>
    </submittedName>
</protein>
<reference evidence="3" key="1">
    <citation type="submission" date="2021-06" db="EMBL/GenBank/DDBJ databases">
        <authorList>
            <person name="Hodson N. C."/>
            <person name="Mongue J. A."/>
            <person name="Jaron S. K."/>
        </authorList>
    </citation>
    <scope>NUCLEOTIDE SEQUENCE</scope>
</reference>
<evidence type="ECO:0000256" key="1">
    <source>
        <dbReference type="SAM" id="MobiDB-lite"/>
    </source>
</evidence>
<proteinExistence type="predicted"/>
<sequence>MGTFVALVLAILGVICVGRSEAFNPTGDLDLGPADLNALCPMLKEFGENPGQIPKSQKIVEAPVNKDECVYFKWNSCPGKPDPKNPCGHYQMTKCPETKGKRDIWEDNEGDADTSMAEMDADDGPTIDFQNYQK</sequence>
<feature type="chain" id="PRO_5035239080" evidence="2">
    <location>
        <begin position="23"/>
        <end position="134"/>
    </location>
</feature>
<evidence type="ECO:0000256" key="2">
    <source>
        <dbReference type="SAM" id="SignalP"/>
    </source>
</evidence>
<keyword evidence="2" id="KW-0732">Signal</keyword>